<keyword evidence="3" id="KW-1185">Reference proteome</keyword>
<organism evidence="2 3">
    <name type="scientific">Phlebiopsis gigantea (strain 11061_1 CR5-6)</name>
    <name type="common">White-rot fungus</name>
    <name type="synonym">Peniophora gigantea</name>
    <dbReference type="NCBI Taxonomy" id="745531"/>
    <lineage>
        <taxon>Eukaryota</taxon>
        <taxon>Fungi</taxon>
        <taxon>Dikarya</taxon>
        <taxon>Basidiomycota</taxon>
        <taxon>Agaricomycotina</taxon>
        <taxon>Agaricomycetes</taxon>
        <taxon>Polyporales</taxon>
        <taxon>Phanerochaetaceae</taxon>
        <taxon>Phlebiopsis</taxon>
    </lineage>
</organism>
<feature type="region of interest" description="Disordered" evidence="1">
    <location>
        <begin position="58"/>
        <end position="111"/>
    </location>
</feature>
<sequence>MLSRRSSSVAVGVIAAPGPKLKAIARPLSATARSAQPELRHSCDEALADTARKALQFNQIPKAARRSLHSCGRTSFERPPGTSAPPRSPAGAVTEGDPLVSRGHKDNIFSR</sequence>
<dbReference type="AlphaFoldDB" id="A0A0C3RZ16"/>
<protein>
    <submittedName>
        <fullName evidence="2">Uncharacterized protein</fullName>
    </submittedName>
</protein>
<name>A0A0C3RZ16_PHLG1</name>
<dbReference type="HOGENOM" id="CLU_2159329_0_0_1"/>
<accession>A0A0C3RZ16</accession>
<reference evidence="2 3" key="1">
    <citation type="journal article" date="2014" name="PLoS Genet.">
        <title>Analysis of the Phlebiopsis gigantea genome, transcriptome and secretome provides insight into its pioneer colonization strategies of wood.</title>
        <authorList>
            <person name="Hori C."/>
            <person name="Ishida T."/>
            <person name="Igarashi K."/>
            <person name="Samejima M."/>
            <person name="Suzuki H."/>
            <person name="Master E."/>
            <person name="Ferreira P."/>
            <person name="Ruiz-Duenas F.J."/>
            <person name="Held B."/>
            <person name="Canessa P."/>
            <person name="Larrondo L.F."/>
            <person name="Schmoll M."/>
            <person name="Druzhinina I.S."/>
            <person name="Kubicek C.P."/>
            <person name="Gaskell J.A."/>
            <person name="Kersten P."/>
            <person name="St John F."/>
            <person name="Glasner J."/>
            <person name="Sabat G."/>
            <person name="Splinter BonDurant S."/>
            <person name="Syed K."/>
            <person name="Yadav J."/>
            <person name="Mgbeahuruike A.C."/>
            <person name="Kovalchuk A."/>
            <person name="Asiegbu F.O."/>
            <person name="Lackner G."/>
            <person name="Hoffmeister D."/>
            <person name="Rencoret J."/>
            <person name="Gutierrez A."/>
            <person name="Sun H."/>
            <person name="Lindquist E."/>
            <person name="Barry K."/>
            <person name="Riley R."/>
            <person name="Grigoriev I.V."/>
            <person name="Henrissat B."/>
            <person name="Kues U."/>
            <person name="Berka R.M."/>
            <person name="Martinez A.T."/>
            <person name="Covert S.F."/>
            <person name="Blanchette R.A."/>
            <person name="Cullen D."/>
        </authorList>
    </citation>
    <scope>NUCLEOTIDE SEQUENCE [LARGE SCALE GENOMIC DNA]</scope>
    <source>
        <strain evidence="2 3">11061_1 CR5-6</strain>
    </source>
</reference>
<evidence type="ECO:0000313" key="2">
    <source>
        <dbReference type="EMBL" id="KIP01582.1"/>
    </source>
</evidence>
<dbReference type="Proteomes" id="UP000053257">
    <property type="component" value="Unassembled WGS sequence"/>
</dbReference>
<dbReference type="EMBL" id="KN840764">
    <property type="protein sequence ID" value="KIP01582.1"/>
    <property type="molecule type" value="Genomic_DNA"/>
</dbReference>
<evidence type="ECO:0000256" key="1">
    <source>
        <dbReference type="SAM" id="MobiDB-lite"/>
    </source>
</evidence>
<evidence type="ECO:0000313" key="3">
    <source>
        <dbReference type="Proteomes" id="UP000053257"/>
    </source>
</evidence>
<proteinExistence type="predicted"/>
<gene>
    <name evidence="2" type="ORF">PHLGIDRAFT_345372</name>
</gene>